<evidence type="ECO:0000313" key="12">
    <source>
        <dbReference type="EMBL" id="MFB2935943.1"/>
    </source>
</evidence>
<keyword evidence="6 8" id="KW-0139">CF(1)</keyword>
<dbReference type="PANTHER" id="PTHR13822:SF10">
    <property type="entry name" value="ATP SYNTHASE EPSILON CHAIN, CHLOROPLASTIC"/>
    <property type="match status" value="1"/>
</dbReference>
<dbReference type="SUPFAM" id="SSF51344">
    <property type="entry name" value="Epsilon subunit of F1F0-ATP synthase N-terminal domain"/>
    <property type="match status" value="1"/>
</dbReference>
<dbReference type="Pfam" id="PF02823">
    <property type="entry name" value="ATP-synt_DE_N"/>
    <property type="match status" value="1"/>
</dbReference>
<proteinExistence type="inferred from homology"/>
<reference evidence="12 13" key="1">
    <citation type="submission" date="2024-09" db="EMBL/GenBank/DDBJ databases">
        <title>Floridaenema gen nov. (Aerosakkonemataceae, Aerosakkonematales ord. nov., Cyanobacteria) from benthic tropical and subtropical fresh waters, with the description of four new species.</title>
        <authorList>
            <person name="Moretto J.A."/>
            <person name="Berthold D.E."/>
            <person name="Lefler F.W."/>
            <person name="Huang I.-S."/>
            <person name="Laughinghouse H. IV."/>
        </authorList>
    </citation>
    <scope>NUCLEOTIDE SEQUENCE [LARGE SCALE GENOMIC DNA]</scope>
    <source>
        <strain evidence="12 13">BLCC-F154</strain>
    </source>
</reference>
<dbReference type="Proteomes" id="UP001576776">
    <property type="component" value="Unassembled WGS sequence"/>
</dbReference>
<feature type="domain" description="ATP synthase F1 complex delta/epsilon subunit N-terminal" evidence="11">
    <location>
        <begin position="3"/>
        <end position="81"/>
    </location>
</feature>
<dbReference type="InterPro" id="IPR020547">
    <property type="entry name" value="ATP_synth_F1_esu_C"/>
</dbReference>
<dbReference type="EMBL" id="JBHFNS010000050">
    <property type="protein sequence ID" value="MFB2935943.1"/>
    <property type="molecule type" value="Genomic_DNA"/>
</dbReference>
<name>A0ABV4YB67_9CYAN</name>
<dbReference type="Gene3D" id="2.60.15.10">
    <property type="entry name" value="F0F1 ATP synthase delta/epsilon subunit, N-terminal"/>
    <property type="match status" value="1"/>
</dbReference>
<evidence type="ECO:0000256" key="6">
    <source>
        <dbReference type="ARBA" id="ARBA00023196"/>
    </source>
</evidence>
<dbReference type="Pfam" id="PF00401">
    <property type="entry name" value="ATP-synt_DE"/>
    <property type="match status" value="1"/>
</dbReference>
<evidence type="ECO:0000256" key="2">
    <source>
        <dbReference type="ARBA" id="ARBA00005712"/>
    </source>
</evidence>
<keyword evidence="3 8" id="KW-0813">Transport</keyword>
<gene>
    <name evidence="8 12" type="primary">atpC</name>
    <name evidence="12" type="ORF">ACE1B6_11875</name>
</gene>
<dbReference type="InterPro" id="IPR036771">
    <property type="entry name" value="ATPsynth_dsu/esu_N"/>
</dbReference>
<keyword evidence="7 8" id="KW-0066">ATP synthesis</keyword>
<accession>A0ABV4YB67</accession>
<keyword evidence="8" id="KW-0793">Thylakoid</keyword>
<evidence type="ECO:0000256" key="3">
    <source>
        <dbReference type="ARBA" id="ARBA00022448"/>
    </source>
</evidence>
<comment type="function">
    <text evidence="8">Produces ATP from ADP in the presence of a proton gradient across the membrane.</text>
</comment>
<comment type="caution">
    <text evidence="12">The sequence shown here is derived from an EMBL/GenBank/DDBJ whole genome shotgun (WGS) entry which is preliminary data.</text>
</comment>
<protein>
    <recommendedName>
        <fullName evidence="8">ATP synthase epsilon chain</fullName>
    </recommendedName>
    <alternativeName>
        <fullName evidence="8">ATP synthase F1 sector epsilon subunit</fullName>
    </alternativeName>
    <alternativeName>
        <fullName evidence="8">F-ATPase epsilon subunit</fullName>
    </alternativeName>
</protein>
<dbReference type="InterPro" id="IPR020546">
    <property type="entry name" value="ATP_synth_F1_dsu/esu_N"/>
</dbReference>
<dbReference type="Gene3D" id="1.10.287.540">
    <property type="entry name" value="Helix hairpin bin"/>
    <property type="match status" value="1"/>
</dbReference>
<dbReference type="NCBIfam" id="TIGR01216">
    <property type="entry name" value="ATP_synt_epsi"/>
    <property type="match status" value="1"/>
</dbReference>
<dbReference type="CDD" id="cd12152">
    <property type="entry name" value="F1-ATPase_delta"/>
    <property type="match status" value="1"/>
</dbReference>
<evidence type="ECO:0000256" key="7">
    <source>
        <dbReference type="ARBA" id="ARBA00023310"/>
    </source>
</evidence>
<keyword evidence="4 8" id="KW-0406">Ion transport</keyword>
<feature type="domain" description="ATP synthase epsilon subunit C-terminal" evidence="10">
    <location>
        <begin position="85"/>
        <end position="133"/>
    </location>
</feature>
<comment type="subcellular location">
    <subcellularLocation>
        <location evidence="8">Cellular thylakoid membrane</location>
        <topology evidence="8">Peripheral membrane protein</topology>
    </subcellularLocation>
    <subcellularLocation>
        <location evidence="1">Endomembrane system</location>
        <topology evidence="1">Peripheral membrane protein</topology>
    </subcellularLocation>
</comment>
<evidence type="ECO:0000256" key="9">
    <source>
        <dbReference type="RuleBase" id="RU003656"/>
    </source>
</evidence>
<keyword evidence="8" id="KW-0375">Hydrogen ion transport</keyword>
<evidence type="ECO:0000256" key="1">
    <source>
        <dbReference type="ARBA" id="ARBA00004184"/>
    </source>
</evidence>
<evidence type="ECO:0000256" key="4">
    <source>
        <dbReference type="ARBA" id="ARBA00023065"/>
    </source>
</evidence>
<organism evidence="12 13">
    <name type="scientific">Floridaenema fluviatile BLCC-F154</name>
    <dbReference type="NCBI Taxonomy" id="3153640"/>
    <lineage>
        <taxon>Bacteria</taxon>
        <taxon>Bacillati</taxon>
        <taxon>Cyanobacteriota</taxon>
        <taxon>Cyanophyceae</taxon>
        <taxon>Oscillatoriophycideae</taxon>
        <taxon>Aerosakkonematales</taxon>
        <taxon>Aerosakkonemataceae</taxon>
        <taxon>Floridanema</taxon>
        <taxon>Floridanema fluviatile</taxon>
    </lineage>
</organism>
<evidence type="ECO:0000256" key="5">
    <source>
        <dbReference type="ARBA" id="ARBA00023136"/>
    </source>
</evidence>
<evidence type="ECO:0000259" key="10">
    <source>
        <dbReference type="Pfam" id="PF00401"/>
    </source>
</evidence>
<dbReference type="PANTHER" id="PTHR13822">
    <property type="entry name" value="ATP SYNTHASE DELTA/EPSILON CHAIN"/>
    <property type="match status" value="1"/>
</dbReference>
<keyword evidence="5 8" id="KW-0472">Membrane</keyword>
<evidence type="ECO:0000313" key="13">
    <source>
        <dbReference type="Proteomes" id="UP001576776"/>
    </source>
</evidence>
<comment type="similarity">
    <text evidence="2 8 9">Belongs to the ATPase epsilon chain family.</text>
</comment>
<dbReference type="InterPro" id="IPR001469">
    <property type="entry name" value="ATP_synth_F1_dsu/esu"/>
</dbReference>
<keyword evidence="13" id="KW-1185">Reference proteome</keyword>
<sequence>MTLTVRVIAPDKTVWDSTAEEIILPSTTGQLGILSGHAPLLTALDTGVMRVRPDKNWVAIALMGGFAEVENDLVTILVNGAERSDSIDMEKARTDYTKAQERFNQVQNSENRQEKIQATQALKRARARFQAAGGMVQV</sequence>
<dbReference type="RefSeq" id="WP_413257444.1">
    <property type="nucleotide sequence ID" value="NZ_JBHFNS010000050.1"/>
</dbReference>
<comment type="subunit">
    <text evidence="8 9">F-type ATPases have 2 components, CF(1) - the catalytic core - and CF(0) - the membrane proton channel. CF(1) has five subunits: alpha(3), beta(3), gamma(1), delta(1), epsilon(1). CF(0) has three main subunits: a, b and c.</text>
</comment>
<evidence type="ECO:0000256" key="8">
    <source>
        <dbReference type="HAMAP-Rule" id="MF_00530"/>
    </source>
</evidence>
<dbReference type="HAMAP" id="MF_00530">
    <property type="entry name" value="ATP_synth_epsil_bac"/>
    <property type="match status" value="1"/>
</dbReference>
<evidence type="ECO:0000259" key="11">
    <source>
        <dbReference type="Pfam" id="PF02823"/>
    </source>
</evidence>